<name>A0A2Z4XYD0_9GAMM</name>
<dbReference type="Proteomes" id="UP000251120">
    <property type="component" value="Chromosome"/>
</dbReference>
<keyword evidence="1" id="KW-0472">Membrane</keyword>
<dbReference type="OrthoDB" id="5605765at2"/>
<evidence type="ECO:0000313" key="5">
    <source>
        <dbReference type="Proteomes" id="UP000681131"/>
    </source>
</evidence>
<reference evidence="2 4" key="1">
    <citation type="submission" date="2017-06" db="EMBL/GenBank/DDBJ databases">
        <title>Complete genome of Francisella adeliensis.</title>
        <authorList>
            <person name="Vallesi A."/>
            <person name="Sjodin A."/>
        </authorList>
    </citation>
    <scope>NUCLEOTIDE SEQUENCE [LARGE SCALE GENOMIC DNA]</scope>
    <source>
        <strain evidence="2 4">FDC440</strain>
    </source>
</reference>
<sequence length="254" mass="27143">MKKNKGFTLIETIIAVTITIFLLFAVFYAIGSVLSGSVLTEKNVDLTDELGRRINEYIISGEFDASDDNGMEFSKEEKVNNIIAFHATNSDFGLNITKKVYENDISNDNGNGTDSENGNGSSEVTICHKPGTPAEKTMTLPASALNGHLGHGDSIGACSETEAEVEASTVVLCHKPGTPAEKTKTLPAAAVKGHLGHGDYLGACGEGVSDDDNEDNEEILICYPHNKNKWKEKTINSSELSAYKANGAYEGSCT</sequence>
<dbReference type="Proteomes" id="UP000681131">
    <property type="component" value="Chromosome"/>
</dbReference>
<reference evidence="3 5" key="2">
    <citation type="submission" date="2019-08" db="EMBL/GenBank/DDBJ databases">
        <title>Complete genome sequences of Francisella adeliensis (FSC1325 and FSC1326).</title>
        <authorList>
            <person name="Ohrman C."/>
            <person name="Uneklint I."/>
            <person name="Vallesi A."/>
            <person name="Karlsson L."/>
            <person name="Sjodin A."/>
        </authorList>
    </citation>
    <scope>NUCLEOTIDE SEQUENCE [LARGE SCALE GENOMIC DNA]</scope>
    <source>
        <strain evidence="3 5">FSC1325</strain>
    </source>
</reference>
<accession>A0A2Z4XYD0</accession>
<dbReference type="EMBL" id="CP021781">
    <property type="protein sequence ID" value="AXA33443.1"/>
    <property type="molecule type" value="Genomic_DNA"/>
</dbReference>
<dbReference type="PROSITE" id="PS00409">
    <property type="entry name" value="PROKAR_NTER_METHYL"/>
    <property type="match status" value="1"/>
</dbReference>
<proteinExistence type="predicted"/>
<dbReference type="AlphaFoldDB" id="A0A2Z4XYD0"/>
<dbReference type="EMBL" id="CP043424">
    <property type="protein sequence ID" value="QIW11671.1"/>
    <property type="molecule type" value="Genomic_DNA"/>
</dbReference>
<protein>
    <submittedName>
        <fullName evidence="2">Uncharacterized protein</fullName>
    </submittedName>
</protein>
<feature type="transmembrane region" description="Helical" evidence="1">
    <location>
        <begin position="7"/>
        <end position="30"/>
    </location>
</feature>
<gene>
    <name evidence="2" type="ORF">CDH04_03000</name>
    <name evidence="3" type="ORF">FZC43_03000</name>
</gene>
<organism evidence="2 4">
    <name type="scientific">Francisella adeliensis</name>
    <dbReference type="NCBI Taxonomy" id="2007306"/>
    <lineage>
        <taxon>Bacteria</taxon>
        <taxon>Pseudomonadati</taxon>
        <taxon>Pseudomonadota</taxon>
        <taxon>Gammaproteobacteria</taxon>
        <taxon>Thiotrichales</taxon>
        <taxon>Francisellaceae</taxon>
        <taxon>Francisella</taxon>
    </lineage>
</organism>
<keyword evidence="1" id="KW-0812">Transmembrane</keyword>
<dbReference type="Pfam" id="PF07963">
    <property type="entry name" value="N_methyl"/>
    <property type="match status" value="1"/>
</dbReference>
<evidence type="ECO:0000256" key="1">
    <source>
        <dbReference type="SAM" id="Phobius"/>
    </source>
</evidence>
<evidence type="ECO:0000313" key="2">
    <source>
        <dbReference type="EMBL" id="AXA33443.1"/>
    </source>
</evidence>
<dbReference type="InterPro" id="IPR012902">
    <property type="entry name" value="N_methyl_site"/>
</dbReference>
<keyword evidence="5" id="KW-1185">Reference proteome</keyword>
<keyword evidence="1" id="KW-1133">Transmembrane helix</keyword>
<dbReference type="KEGG" id="fad:CDH04_03000"/>
<dbReference type="RefSeq" id="WP_112869616.1">
    <property type="nucleotide sequence ID" value="NZ_CP021781.1"/>
</dbReference>
<evidence type="ECO:0000313" key="3">
    <source>
        <dbReference type="EMBL" id="QIW11671.1"/>
    </source>
</evidence>
<evidence type="ECO:0000313" key="4">
    <source>
        <dbReference type="Proteomes" id="UP000251120"/>
    </source>
</evidence>